<dbReference type="SUPFAM" id="SSF56973">
    <property type="entry name" value="Aerolisin/ETX pore-forming domain"/>
    <property type="match status" value="1"/>
</dbReference>
<name>A0A4U0NJK0_9ACTN</name>
<organism evidence="2 3">
    <name type="scientific">Streptomyces piniterrae</name>
    <dbReference type="NCBI Taxonomy" id="2571125"/>
    <lineage>
        <taxon>Bacteria</taxon>
        <taxon>Bacillati</taxon>
        <taxon>Actinomycetota</taxon>
        <taxon>Actinomycetes</taxon>
        <taxon>Kitasatosporales</taxon>
        <taxon>Streptomycetaceae</taxon>
        <taxon>Streptomyces</taxon>
    </lineage>
</organism>
<keyword evidence="3" id="KW-1185">Reference proteome</keyword>
<proteinExistence type="predicted"/>
<dbReference type="OrthoDB" id="3985373at2"/>
<protein>
    <submittedName>
        <fullName evidence="2">Uncharacterized protein</fullName>
    </submittedName>
</protein>
<dbReference type="Proteomes" id="UP000308697">
    <property type="component" value="Unassembled WGS sequence"/>
</dbReference>
<dbReference type="EMBL" id="SUMB01000004">
    <property type="protein sequence ID" value="TJZ54427.1"/>
    <property type="molecule type" value="Genomic_DNA"/>
</dbReference>
<gene>
    <name evidence="2" type="ORF">FCH28_14965</name>
</gene>
<feature type="compositionally biased region" description="Polar residues" evidence="1">
    <location>
        <begin position="12"/>
        <end position="24"/>
    </location>
</feature>
<dbReference type="AlphaFoldDB" id="A0A4U0NJK0"/>
<feature type="region of interest" description="Disordered" evidence="1">
    <location>
        <begin position="1"/>
        <end position="24"/>
    </location>
</feature>
<accession>A0A4U0NJK0</accession>
<evidence type="ECO:0000313" key="3">
    <source>
        <dbReference type="Proteomes" id="UP000308697"/>
    </source>
</evidence>
<comment type="caution">
    <text evidence="2">The sequence shown here is derived from an EMBL/GenBank/DDBJ whole genome shotgun (WGS) entry which is preliminary data.</text>
</comment>
<dbReference type="RefSeq" id="WP_136740352.1">
    <property type="nucleotide sequence ID" value="NZ_SUMB01000004.1"/>
</dbReference>
<sequence>MAEMYGVKQLDSENVTPQEDNSVTSDSGVIRKALYSKTGDSPAFLDDPVNVADGSYGAYVNGTTSDQQVKMSWSQAQSWEKMWSVSSTLSVTLGTPSTAPVKAEVELAITASYSSKWSETNTQSGDTTITLKPNTYGWFARSQLRKTITGTWSLTTDRDTTYGGAGQFSVTVPVYADGTDGKKSVLYTCTSDNRTKPKACTETDPHPPV</sequence>
<evidence type="ECO:0000313" key="2">
    <source>
        <dbReference type="EMBL" id="TJZ54427.1"/>
    </source>
</evidence>
<evidence type="ECO:0000256" key="1">
    <source>
        <dbReference type="SAM" id="MobiDB-lite"/>
    </source>
</evidence>
<dbReference type="Gene3D" id="2.170.15.10">
    <property type="entry name" value="Proaerolysin, chain A, domain 3"/>
    <property type="match status" value="1"/>
</dbReference>
<reference evidence="2 3" key="1">
    <citation type="submission" date="2019-04" db="EMBL/GenBank/DDBJ databases">
        <title>Streptomyces piniterrae sp. nov., a heliquinomycin-producing actinomycete isolated from rhizosphere soil of Pinus yunnanensis.</title>
        <authorList>
            <person name="Zhuang X."/>
            <person name="Zhao J."/>
        </authorList>
    </citation>
    <scope>NUCLEOTIDE SEQUENCE [LARGE SCALE GENOMIC DNA]</scope>
    <source>
        <strain evidence="3">jys28</strain>
    </source>
</reference>